<evidence type="ECO:0000313" key="8">
    <source>
        <dbReference type="EMBL" id="PTI77195.1"/>
    </source>
</evidence>
<evidence type="ECO:0000256" key="1">
    <source>
        <dbReference type="ARBA" id="ARBA00001968"/>
    </source>
</evidence>
<dbReference type="InterPro" id="IPR010197">
    <property type="entry name" value="OSBS/NAAAR"/>
</dbReference>
<organism evidence="8 9">
    <name type="scientific">Staphylococcus succinus</name>
    <dbReference type="NCBI Taxonomy" id="61015"/>
    <lineage>
        <taxon>Bacteria</taxon>
        <taxon>Bacillati</taxon>
        <taxon>Bacillota</taxon>
        <taxon>Bacilli</taxon>
        <taxon>Bacillales</taxon>
        <taxon>Staphylococcaceae</taxon>
        <taxon>Staphylococcus</taxon>
    </lineage>
</organism>
<dbReference type="PANTHER" id="PTHR48073:SF5">
    <property type="entry name" value="O-SUCCINYLBENZOATE SYNTHASE"/>
    <property type="match status" value="1"/>
</dbReference>
<dbReference type="InterPro" id="IPR036849">
    <property type="entry name" value="Enolase-like_C_sf"/>
</dbReference>
<dbReference type="SFLD" id="SFLDF00009">
    <property type="entry name" value="o-succinylbenzoate_synthase"/>
    <property type="match status" value="1"/>
</dbReference>
<dbReference type="SFLD" id="SFLDS00001">
    <property type="entry name" value="Enolase"/>
    <property type="match status" value="1"/>
</dbReference>
<reference evidence="8 9" key="1">
    <citation type="journal article" date="2016" name="Front. Microbiol.">
        <title>Comprehensive Phylogenetic Analysis of Bovine Non-aureus Staphylococci Species Based on Whole-Genome Sequencing.</title>
        <authorList>
            <person name="Naushad S."/>
            <person name="Barkema H.W."/>
            <person name="Luby C."/>
            <person name="Condas L.A."/>
            <person name="Nobrega D.B."/>
            <person name="Carson D.A."/>
            <person name="De Buck J."/>
        </authorList>
    </citation>
    <scope>NUCLEOTIDE SEQUENCE [LARGE SCALE GENOMIC DNA]</scope>
    <source>
        <strain evidence="8 9">SNUC 1231</strain>
    </source>
</reference>
<evidence type="ECO:0000259" key="7">
    <source>
        <dbReference type="Pfam" id="PF13378"/>
    </source>
</evidence>
<evidence type="ECO:0000313" key="9">
    <source>
        <dbReference type="Proteomes" id="UP000241960"/>
    </source>
</evidence>
<keyword evidence="3" id="KW-0460">Magnesium</keyword>
<dbReference type="GO" id="GO:0043748">
    <property type="term" value="F:O-succinylbenzoate synthase activity"/>
    <property type="evidence" value="ECO:0007669"/>
    <property type="project" value="UniProtKB-EC"/>
</dbReference>
<protein>
    <recommendedName>
        <fullName evidence="5 6">o-succinylbenzoate synthase</fullName>
        <ecNumber evidence="5 6">4.2.1.113</ecNumber>
    </recommendedName>
</protein>
<dbReference type="EC" id="4.2.1.113" evidence="5 6"/>
<dbReference type="InterPro" id="IPR029017">
    <property type="entry name" value="Enolase-like_N"/>
</dbReference>
<evidence type="ECO:0000256" key="4">
    <source>
        <dbReference type="ARBA" id="ARBA00023239"/>
    </source>
</evidence>
<comment type="cofactor">
    <cofactor evidence="1">
        <name>a divalent metal cation</name>
        <dbReference type="ChEBI" id="CHEBI:60240"/>
    </cofactor>
</comment>
<name>A0A9Q6HR83_9STAP</name>
<dbReference type="Pfam" id="PF13378">
    <property type="entry name" value="MR_MLE_C"/>
    <property type="match status" value="1"/>
</dbReference>
<dbReference type="InterPro" id="IPR029065">
    <property type="entry name" value="Enolase_C-like"/>
</dbReference>
<sequence>MKLSAIHLYQYNEPFQSPIITPKVCMESRKSLFVELITDEALHYFGECNAFETNWYAEETITDVQQQTIKWFQQYKDVTFESFTEAQQSFNQLNDYPATRSMIMMAVYQAFHKLTTFNVDYGATINGLSEYNLTQLINTRPQRVKLKWTSDILKHIEVIKHLPFEVDLVVDANESIDEKGINQFKALVQYDILYIEEPFKHLEQLQRFQPTVLPPVAIDEKAVTQSAIIDAISKYKIDVVILKPFRLGGIDKVFEMINTLKNYKVKVVVGGMYEYGLSRYFTAMLAQYADYPSDITPEGFYFKRDIVENAGILKGGSIYFEPPTVNTVRMERIY</sequence>
<dbReference type="PANTHER" id="PTHR48073">
    <property type="entry name" value="O-SUCCINYLBENZOATE SYNTHASE-RELATED"/>
    <property type="match status" value="1"/>
</dbReference>
<dbReference type="SUPFAM" id="SSF51604">
    <property type="entry name" value="Enolase C-terminal domain-like"/>
    <property type="match status" value="1"/>
</dbReference>
<dbReference type="Gene3D" id="3.20.20.120">
    <property type="entry name" value="Enolase-like C-terminal domain"/>
    <property type="match status" value="1"/>
</dbReference>
<evidence type="ECO:0000256" key="5">
    <source>
        <dbReference type="ARBA" id="ARBA00029491"/>
    </source>
</evidence>
<dbReference type="NCBIfam" id="TIGR01928">
    <property type="entry name" value="menC_lowGC_arch"/>
    <property type="match status" value="1"/>
</dbReference>
<dbReference type="SUPFAM" id="SSF54826">
    <property type="entry name" value="Enolase N-terminal domain-like"/>
    <property type="match status" value="1"/>
</dbReference>
<accession>A0A9Q6HR83</accession>
<keyword evidence="2" id="KW-0479">Metal-binding</keyword>
<comment type="caution">
    <text evidence="8">The sequence shown here is derived from an EMBL/GenBank/DDBJ whole genome shotgun (WGS) entry which is preliminary data.</text>
</comment>
<dbReference type="SFLD" id="SFLDG00180">
    <property type="entry name" value="muconate_cycloisomerase"/>
    <property type="match status" value="1"/>
</dbReference>
<feature type="domain" description="Enolase C-terminal" evidence="7">
    <location>
        <begin position="142"/>
        <end position="316"/>
    </location>
</feature>
<dbReference type="RefSeq" id="WP_107544780.1">
    <property type="nucleotide sequence ID" value="NZ_PZFQ01000004.1"/>
</dbReference>
<evidence type="ECO:0000256" key="6">
    <source>
        <dbReference type="NCBIfam" id="TIGR01928"/>
    </source>
</evidence>
<dbReference type="Proteomes" id="UP000241960">
    <property type="component" value="Unassembled WGS sequence"/>
</dbReference>
<dbReference type="GO" id="GO:0046872">
    <property type="term" value="F:metal ion binding"/>
    <property type="evidence" value="ECO:0007669"/>
    <property type="project" value="UniProtKB-KW"/>
</dbReference>
<dbReference type="GO" id="GO:0009234">
    <property type="term" value="P:menaquinone biosynthetic process"/>
    <property type="evidence" value="ECO:0007669"/>
    <property type="project" value="UniProtKB-UniRule"/>
</dbReference>
<keyword evidence="4" id="KW-0456">Lyase</keyword>
<evidence type="ECO:0000256" key="2">
    <source>
        <dbReference type="ARBA" id="ARBA00022723"/>
    </source>
</evidence>
<evidence type="ECO:0000256" key="3">
    <source>
        <dbReference type="ARBA" id="ARBA00022842"/>
    </source>
</evidence>
<dbReference type="AlphaFoldDB" id="A0A9Q6HR83"/>
<proteinExistence type="predicted"/>
<dbReference type="Gene3D" id="3.30.390.10">
    <property type="entry name" value="Enolase-like, N-terminal domain"/>
    <property type="match status" value="1"/>
</dbReference>
<gene>
    <name evidence="8" type="primary">menC</name>
    <name evidence="8" type="ORF">BU058_01655</name>
</gene>
<dbReference type="EMBL" id="PZFQ01000004">
    <property type="protein sequence ID" value="PTI77195.1"/>
    <property type="molecule type" value="Genomic_DNA"/>
</dbReference>